<keyword evidence="2" id="KW-1185">Reference proteome</keyword>
<accession>A0AAV5MUT5</accession>
<sequence>MRKMMKQHFEVPKSLFYLLRKCNLVAKTSKICLRQQNPKKESCDKGGAEVI</sequence>
<comment type="caution">
    <text evidence="1">The sequence shown here is derived from an EMBL/GenBank/DDBJ whole genome shotgun (WGS) entry which is preliminary data.</text>
</comment>
<reference evidence="1 2" key="1">
    <citation type="journal article" date="2021" name="Commun. Biol.">
        <title>The genome of Shorea leprosula (Dipterocarpaceae) highlights the ecological relevance of drought in aseasonal tropical rainforests.</title>
        <authorList>
            <person name="Ng K.K.S."/>
            <person name="Kobayashi M.J."/>
            <person name="Fawcett J.A."/>
            <person name="Hatakeyama M."/>
            <person name="Paape T."/>
            <person name="Ng C.H."/>
            <person name="Ang C.C."/>
            <person name="Tnah L.H."/>
            <person name="Lee C.T."/>
            <person name="Nishiyama T."/>
            <person name="Sese J."/>
            <person name="O'Brien M.J."/>
            <person name="Copetti D."/>
            <person name="Mohd Noor M.I."/>
            <person name="Ong R.C."/>
            <person name="Putra M."/>
            <person name="Sireger I.Z."/>
            <person name="Indrioko S."/>
            <person name="Kosugi Y."/>
            <person name="Izuno A."/>
            <person name="Isagi Y."/>
            <person name="Lee S.L."/>
            <person name="Shimizu K.K."/>
        </authorList>
    </citation>
    <scope>NUCLEOTIDE SEQUENCE [LARGE SCALE GENOMIC DNA]</scope>
    <source>
        <strain evidence="1">214</strain>
    </source>
</reference>
<gene>
    <name evidence="1" type="ORF">SLEP1_g60109</name>
</gene>
<protein>
    <submittedName>
        <fullName evidence="1">Uncharacterized protein</fullName>
    </submittedName>
</protein>
<dbReference type="EMBL" id="BPVZ01001570">
    <property type="protein sequence ID" value="GKV53590.1"/>
    <property type="molecule type" value="Genomic_DNA"/>
</dbReference>
<evidence type="ECO:0000313" key="2">
    <source>
        <dbReference type="Proteomes" id="UP001054252"/>
    </source>
</evidence>
<dbReference type="Proteomes" id="UP001054252">
    <property type="component" value="Unassembled WGS sequence"/>
</dbReference>
<evidence type="ECO:0000313" key="1">
    <source>
        <dbReference type="EMBL" id="GKV53590.1"/>
    </source>
</evidence>
<name>A0AAV5MUT5_9ROSI</name>
<organism evidence="1 2">
    <name type="scientific">Rubroshorea leprosula</name>
    <dbReference type="NCBI Taxonomy" id="152421"/>
    <lineage>
        <taxon>Eukaryota</taxon>
        <taxon>Viridiplantae</taxon>
        <taxon>Streptophyta</taxon>
        <taxon>Embryophyta</taxon>
        <taxon>Tracheophyta</taxon>
        <taxon>Spermatophyta</taxon>
        <taxon>Magnoliopsida</taxon>
        <taxon>eudicotyledons</taxon>
        <taxon>Gunneridae</taxon>
        <taxon>Pentapetalae</taxon>
        <taxon>rosids</taxon>
        <taxon>malvids</taxon>
        <taxon>Malvales</taxon>
        <taxon>Dipterocarpaceae</taxon>
        <taxon>Rubroshorea</taxon>
    </lineage>
</organism>
<proteinExistence type="predicted"/>
<dbReference type="AlphaFoldDB" id="A0AAV5MUT5"/>